<gene>
    <name evidence="2" type="ORF">JJB07_06405</name>
</gene>
<dbReference type="Pfam" id="PF09682">
    <property type="entry name" value="Phage_holin_6_1"/>
    <property type="match status" value="1"/>
</dbReference>
<dbReference type="Proteomes" id="UP000602284">
    <property type="component" value="Unassembled WGS sequence"/>
</dbReference>
<organism evidence="2 3">
    <name type="scientific">Tumebacillus amylolyticus</name>
    <dbReference type="NCBI Taxonomy" id="2801339"/>
    <lineage>
        <taxon>Bacteria</taxon>
        <taxon>Bacillati</taxon>
        <taxon>Bacillota</taxon>
        <taxon>Bacilli</taxon>
        <taxon>Bacillales</taxon>
        <taxon>Alicyclobacillaceae</taxon>
        <taxon>Tumebacillus</taxon>
    </lineage>
</organism>
<keyword evidence="1" id="KW-0472">Membrane</keyword>
<evidence type="ECO:0008006" key="4">
    <source>
        <dbReference type="Google" id="ProtNLM"/>
    </source>
</evidence>
<proteinExistence type="predicted"/>
<keyword evidence="3" id="KW-1185">Reference proteome</keyword>
<protein>
    <recommendedName>
        <fullName evidence="4">Phage holin</fullName>
    </recommendedName>
</protein>
<dbReference type="InterPro" id="IPR010026">
    <property type="entry name" value="Phage_holin_LL-H"/>
</dbReference>
<feature type="transmembrane region" description="Helical" evidence="1">
    <location>
        <begin position="12"/>
        <end position="28"/>
    </location>
</feature>
<keyword evidence="1" id="KW-0812">Transmembrane</keyword>
<comment type="caution">
    <text evidence="2">The sequence shown here is derived from an EMBL/GenBank/DDBJ whole genome shotgun (WGS) entry which is preliminary data.</text>
</comment>
<dbReference type="EMBL" id="JAEQNB010000001">
    <property type="protein sequence ID" value="MBL0386284.1"/>
    <property type="molecule type" value="Genomic_DNA"/>
</dbReference>
<accession>A0ABS1J8A2</accession>
<sequence>MTDAWLPLVDQGVAVLLQIAVLAAFILLKNLKSRLESYYTAHTSTQERQLLAQFGREAFAFAETVYRDYDGPAKMNEAIKYLLDAGTKYGMKDIPLTEARAVIESAWLDDKRKQTSAS</sequence>
<reference evidence="2 3" key="1">
    <citation type="submission" date="2021-01" db="EMBL/GenBank/DDBJ databases">
        <title>Tumebacillus sp. strain ITR2 16S ribosomal RNA gene Genome sequencing and assembly.</title>
        <authorList>
            <person name="Kang M."/>
        </authorList>
    </citation>
    <scope>NUCLEOTIDE SEQUENCE [LARGE SCALE GENOMIC DNA]</scope>
    <source>
        <strain evidence="2 3">ITR2</strain>
    </source>
</reference>
<evidence type="ECO:0000313" key="3">
    <source>
        <dbReference type="Proteomes" id="UP000602284"/>
    </source>
</evidence>
<evidence type="ECO:0000256" key="1">
    <source>
        <dbReference type="SAM" id="Phobius"/>
    </source>
</evidence>
<keyword evidence="1" id="KW-1133">Transmembrane helix</keyword>
<evidence type="ECO:0000313" key="2">
    <source>
        <dbReference type="EMBL" id="MBL0386284.1"/>
    </source>
</evidence>
<dbReference type="RefSeq" id="WP_201632375.1">
    <property type="nucleotide sequence ID" value="NZ_JAEQNB010000001.1"/>
</dbReference>
<name>A0ABS1J8A2_9BACL</name>